<keyword evidence="5" id="KW-0539">Nucleus</keyword>
<comment type="caution">
    <text evidence="9">The sequence shown here is derived from an EMBL/GenBank/DDBJ whole genome shotgun (WGS) entry which is preliminary data.</text>
</comment>
<dbReference type="Proteomes" id="UP001142055">
    <property type="component" value="Chromosome 4"/>
</dbReference>
<dbReference type="AlphaFoldDB" id="A0A9Q0RIP4"/>
<feature type="compositionally biased region" description="Polar residues" evidence="7">
    <location>
        <begin position="238"/>
        <end position="247"/>
    </location>
</feature>
<comment type="subcellular location">
    <subcellularLocation>
        <location evidence="1">Nucleus</location>
    </subcellularLocation>
</comment>
<dbReference type="GO" id="GO:0008270">
    <property type="term" value="F:zinc ion binding"/>
    <property type="evidence" value="ECO:0007669"/>
    <property type="project" value="UniProtKB-KW"/>
</dbReference>
<dbReference type="InterPro" id="IPR001841">
    <property type="entry name" value="Znf_RING"/>
</dbReference>
<dbReference type="FunFam" id="3.30.40.10:FF:000033">
    <property type="entry name" value="Polycomb group RING finger protein 3"/>
    <property type="match status" value="1"/>
</dbReference>
<gene>
    <name evidence="9" type="ORF">RDWZM_010060</name>
</gene>
<reference evidence="9" key="1">
    <citation type="submission" date="2022-12" db="EMBL/GenBank/DDBJ databases">
        <title>Genome assemblies of Blomia tropicalis.</title>
        <authorList>
            <person name="Cui Y."/>
        </authorList>
    </citation>
    <scope>NUCLEOTIDE SEQUENCE</scope>
    <source>
        <tissue evidence="9">Adult mites</tissue>
    </source>
</reference>
<evidence type="ECO:0000313" key="10">
    <source>
        <dbReference type="Proteomes" id="UP001142055"/>
    </source>
</evidence>
<evidence type="ECO:0000256" key="5">
    <source>
        <dbReference type="ARBA" id="ARBA00023242"/>
    </source>
</evidence>
<keyword evidence="2" id="KW-0479">Metal-binding</keyword>
<accession>A0A9Q0RIP4</accession>
<proteinExistence type="predicted"/>
<dbReference type="Gene3D" id="3.30.40.10">
    <property type="entry name" value="Zinc/RING finger domain, C3HC4 (zinc finger)"/>
    <property type="match status" value="1"/>
</dbReference>
<evidence type="ECO:0000256" key="6">
    <source>
        <dbReference type="PROSITE-ProRule" id="PRU00175"/>
    </source>
</evidence>
<dbReference type="InterPro" id="IPR017907">
    <property type="entry name" value="Znf_RING_CS"/>
</dbReference>
<evidence type="ECO:0000256" key="1">
    <source>
        <dbReference type="ARBA" id="ARBA00004123"/>
    </source>
</evidence>
<evidence type="ECO:0000256" key="4">
    <source>
        <dbReference type="ARBA" id="ARBA00022833"/>
    </source>
</evidence>
<dbReference type="PROSITE" id="PS50089">
    <property type="entry name" value="ZF_RING_2"/>
    <property type="match status" value="1"/>
</dbReference>
<keyword evidence="4" id="KW-0862">Zinc</keyword>
<evidence type="ECO:0000256" key="7">
    <source>
        <dbReference type="SAM" id="MobiDB-lite"/>
    </source>
</evidence>
<feature type="region of interest" description="Disordered" evidence="7">
    <location>
        <begin position="217"/>
        <end position="247"/>
    </location>
</feature>
<feature type="compositionally biased region" description="Basic residues" evidence="7">
    <location>
        <begin position="221"/>
        <end position="234"/>
    </location>
</feature>
<dbReference type="Gene3D" id="3.10.20.90">
    <property type="entry name" value="Phosphatidylinositol 3-kinase Catalytic Subunit, Chain A, domain 1"/>
    <property type="match status" value="1"/>
</dbReference>
<dbReference type="GO" id="GO:0031519">
    <property type="term" value="C:PcG protein complex"/>
    <property type="evidence" value="ECO:0007669"/>
    <property type="project" value="UniProtKB-ARBA"/>
</dbReference>
<dbReference type="PROSITE" id="PS00518">
    <property type="entry name" value="ZF_RING_1"/>
    <property type="match status" value="1"/>
</dbReference>
<dbReference type="PANTHER" id="PTHR45893">
    <property type="entry name" value="POLYCOMB GROUP RING FINGER PROTEIN"/>
    <property type="match status" value="1"/>
</dbReference>
<organism evidence="9 10">
    <name type="scientific">Blomia tropicalis</name>
    <name type="common">Mite</name>
    <dbReference type="NCBI Taxonomy" id="40697"/>
    <lineage>
        <taxon>Eukaryota</taxon>
        <taxon>Metazoa</taxon>
        <taxon>Ecdysozoa</taxon>
        <taxon>Arthropoda</taxon>
        <taxon>Chelicerata</taxon>
        <taxon>Arachnida</taxon>
        <taxon>Acari</taxon>
        <taxon>Acariformes</taxon>
        <taxon>Sarcoptiformes</taxon>
        <taxon>Astigmata</taxon>
        <taxon>Glycyphagoidea</taxon>
        <taxon>Echimyopodidae</taxon>
        <taxon>Blomia</taxon>
    </lineage>
</organism>
<feature type="domain" description="RING-type" evidence="8">
    <location>
        <begin position="94"/>
        <end position="133"/>
    </location>
</feature>
<dbReference type="Pfam" id="PF16207">
    <property type="entry name" value="RAWUL"/>
    <property type="match status" value="1"/>
</dbReference>
<evidence type="ECO:0000256" key="2">
    <source>
        <dbReference type="ARBA" id="ARBA00022723"/>
    </source>
</evidence>
<dbReference type="EMBL" id="JAPWDV010000004">
    <property type="protein sequence ID" value="KAJ6215560.1"/>
    <property type="molecule type" value="Genomic_DNA"/>
</dbReference>
<dbReference type="InterPro" id="IPR013083">
    <property type="entry name" value="Znf_RING/FYVE/PHD"/>
</dbReference>
<keyword evidence="10" id="KW-1185">Reference proteome</keyword>
<keyword evidence="3 6" id="KW-0863">Zinc-finger</keyword>
<evidence type="ECO:0000259" key="8">
    <source>
        <dbReference type="PROSITE" id="PS50089"/>
    </source>
</evidence>
<dbReference type="InterPro" id="IPR032443">
    <property type="entry name" value="RAWUL"/>
</dbReference>
<evidence type="ECO:0000313" key="9">
    <source>
        <dbReference type="EMBL" id="KAJ6215560.1"/>
    </source>
</evidence>
<evidence type="ECO:0000256" key="3">
    <source>
        <dbReference type="ARBA" id="ARBA00022771"/>
    </source>
</evidence>
<dbReference type="Pfam" id="PF13923">
    <property type="entry name" value="zf-C3HC4_2"/>
    <property type="match status" value="1"/>
</dbReference>
<name>A0A9Q0RIP4_BLOTA</name>
<dbReference type="SUPFAM" id="SSF57850">
    <property type="entry name" value="RING/U-box"/>
    <property type="match status" value="1"/>
</dbReference>
<dbReference type="OMA" id="GAYIQWW"/>
<sequence length="368" mass="41933">MSNEKKSSDSHHTSNVDFRIKSEDNVSLISIVRNNKLVIKIKESKDPSTTPIVTKPQIPIKNEGKMAAVNIPHCKSTGPKVIIKFPDINDCISCVICKGYIISATKVPDCFHTFCKSCLVKHLQLSNTCPYPQCKQIVHPTTPLEHIRSDPKLQDIIYKLVPGLHESELKRQTEFYGSLPVKYDDNDNVGDGDKTETNEDIAKTVINVEESLKSMSIMTRGQKRKQDKTNKKKGKETIATSSTSANRQLATLPSTSMGNVPNSHLTSLERIIEERARVGIELMTKSESEVEQITYRYIRLSPHVTIMHIKKFLAKQLWGNQDYYTHLNILFNDEPLGRDHTLKFVFVTRYKNKRGPLRLFYQLADEYK</sequence>
<protein>
    <recommendedName>
        <fullName evidence="8">RING-type domain-containing protein</fullName>
    </recommendedName>
</protein>
<dbReference type="InterPro" id="IPR051507">
    <property type="entry name" value="PcG_RING_finger"/>
</dbReference>